<evidence type="ECO:0000313" key="3">
    <source>
        <dbReference type="EMBL" id="EIY39384.1"/>
    </source>
</evidence>
<dbReference type="PROSITE" id="PS01095">
    <property type="entry name" value="GH18_1"/>
    <property type="match status" value="1"/>
</dbReference>
<keyword evidence="4" id="KW-1185">Reference proteome</keyword>
<accession>I9FZM7</accession>
<dbReference type="Gene3D" id="2.60.40.1740">
    <property type="entry name" value="hypothetical protein (bacova_03559)"/>
    <property type="match status" value="1"/>
</dbReference>
<dbReference type="CDD" id="cd06542">
    <property type="entry name" value="GH18_EndoS-like"/>
    <property type="match status" value="1"/>
</dbReference>
<dbReference type="PROSITE" id="PS51257">
    <property type="entry name" value="PROKAR_LIPOPROTEIN"/>
    <property type="match status" value="1"/>
</dbReference>
<dbReference type="InterPro" id="IPR017853">
    <property type="entry name" value="GH"/>
</dbReference>
<sequence length="658" mass="73503">MLIMKYLNNIKLSLVAAVFVCTGTVFTGCEDDLTISGSTDKLETVDGVYGYVRSAAGARELTPITLFGDKAGTGHLFFELTKAAEQDVTVTFKIDKDALEAYNEANNTSYEMYPVDKLSLANGGKITVKAGEKKSASMELNINAGGTIGTTYAVAVSATTDGGATVSTNNQTYIYLVKPQPTYPVRGTARDIKTLCFVEVNNENILNCGEYTMAKDGTPFFDVVSIFAANINVDSETGRAHIFCNDQVSFLLKNADQIIRPLQAKGIKVNMTILGNHDESGMSSLSKEAAEDFAKELKAYADIYGLDGFDFDDEYSNYSENPSPGFEERSSANYCRLIYECRKIMPDKLLGIYEYLLYDAPNGSVEGKSAGELVDYMCYGTYQRYAKGREENFAGLPKSKYGPYSLKINNEYNGGWSGFNQETIQDLKDAGYGLQVFYNPEPRTFSYDHYFTAVSKVLYNDEVEWTGKYYNRTDFTSIQGTKLAYESYLGEWAATSSNSLYIYIDEDNNPRWWDWSGSQKFNVRIEEKEAGKSYYIYGWGTYPEITEKYPLVAEYDAVKGYISIYPQVIHEGDAADPETWEVHWGTYAGSGANCYWRAYPQYANYAIEGSINLDGSFGLVGVGNRWGLDPYHEVDGTLVVPHMDVKYHITENYTLVKN</sequence>
<evidence type="ECO:0000259" key="2">
    <source>
        <dbReference type="Pfam" id="PF08522"/>
    </source>
</evidence>
<feature type="domain" description="BT-3987-like N-terminal" evidence="2">
    <location>
        <begin position="62"/>
        <end position="163"/>
    </location>
</feature>
<dbReference type="Gene3D" id="3.20.20.80">
    <property type="entry name" value="Glycosidases"/>
    <property type="match status" value="1"/>
</dbReference>
<dbReference type="EMBL" id="AGXG01000005">
    <property type="protein sequence ID" value="EIY39384.1"/>
    <property type="molecule type" value="Genomic_DNA"/>
</dbReference>
<evidence type="ECO:0000256" key="1">
    <source>
        <dbReference type="SAM" id="SignalP"/>
    </source>
</evidence>
<dbReference type="InterPro" id="IPR001579">
    <property type="entry name" value="Glyco_hydro_18_chit_AS"/>
</dbReference>
<dbReference type="SUPFAM" id="SSF51445">
    <property type="entry name" value="(Trans)glycosidases"/>
    <property type="match status" value="1"/>
</dbReference>
<protein>
    <recommendedName>
        <fullName evidence="2">BT-3987-like N-terminal domain-containing protein</fullName>
    </recommendedName>
</protein>
<keyword evidence="1" id="KW-0732">Signal</keyword>
<dbReference type="GO" id="GO:0004553">
    <property type="term" value="F:hydrolase activity, hydrolyzing O-glycosyl compounds"/>
    <property type="evidence" value="ECO:0007669"/>
    <property type="project" value="InterPro"/>
</dbReference>
<dbReference type="GO" id="GO:0005975">
    <property type="term" value="P:carbohydrate metabolic process"/>
    <property type="evidence" value="ECO:0007669"/>
    <property type="project" value="InterPro"/>
</dbReference>
<dbReference type="Pfam" id="PF08522">
    <property type="entry name" value="BT_3987-like_N"/>
    <property type="match status" value="1"/>
</dbReference>
<comment type="caution">
    <text evidence="3">The sequence shown here is derived from an EMBL/GenBank/DDBJ whole genome shotgun (WGS) entry which is preliminary data.</text>
</comment>
<dbReference type="InterPro" id="IPR013728">
    <property type="entry name" value="BT_3987-like_N"/>
</dbReference>
<gene>
    <name evidence="3" type="ORF">HMPREF1062_00452</name>
</gene>
<reference evidence="3 4" key="1">
    <citation type="submission" date="2012-02" db="EMBL/GenBank/DDBJ databases">
        <title>The Genome Sequence of Bacteroides cellulosilyticus CL02T12C19.</title>
        <authorList>
            <consortium name="The Broad Institute Genome Sequencing Platform"/>
            <person name="Earl A."/>
            <person name="Ward D."/>
            <person name="Feldgarden M."/>
            <person name="Gevers D."/>
            <person name="Zitomersky N.L."/>
            <person name="Coyne M.J."/>
            <person name="Comstock L.E."/>
            <person name="Young S.K."/>
            <person name="Zeng Q."/>
            <person name="Gargeya S."/>
            <person name="Fitzgerald M."/>
            <person name="Haas B."/>
            <person name="Abouelleil A."/>
            <person name="Alvarado L."/>
            <person name="Arachchi H.M."/>
            <person name="Berlin A."/>
            <person name="Chapman S.B."/>
            <person name="Gearin G."/>
            <person name="Goldberg J."/>
            <person name="Griggs A."/>
            <person name="Gujja S."/>
            <person name="Hansen M."/>
            <person name="Heiman D."/>
            <person name="Howarth C."/>
            <person name="Larimer J."/>
            <person name="Lui A."/>
            <person name="MacDonald P.J.P."/>
            <person name="McCowen C."/>
            <person name="Montmayeur A."/>
            <person name="Murphy C."/>
            <person name="Neiman D."/>
            <person name="Pearson M."/>
            <person name="Priest M."/>
            <person name="Roberts A."/>
            <person name="Saif S."/>
            <person name="Shea T."/>
            <person name="Sisk P."/>
            <person name="Stolte C."/>
            <person name="Sykes S."/>
            <person name="Wortman J."/>
            <person name="Nusbaum C."/>
            <person name="Birren B."/>
        </authorList>
    </citation>
    <scope>NUCLEOTIDE SEQUENCE [LARGE SCALE GENOMIC DNA]</scope>
    <source>
        <strain evidence="3 4">CL02T12C19</strain>
    </source>
</reference>
<feature type="signal peptide" evidence="1">
    <location>
        <begin position="1"/>
        <end position="27"/>
    </location>
</feature>
<name>I9FZM7_9BACE</name>
<dbReference type="AlphaFoldDB" id="I9FZM7"/>
<proteinExistence type="predicted"/>
<organism evidence="3 4">
    <name type="scientific">Bacteroides cellulosilyticus CL02T12C19</name>
    <dbReference type="NCBI Taxonomy" id="997874"/>
    <lineage>
        <taxon>Bacteria</taxon>
        <taxon>Pseudomonadati</taxon>
        <taxon>Bacteroidota</taxon>
        <taxon>Bacteroidia</taxon>
        <taxon>Bacteroidales</taxon>
        <taxon>Bacteroidaceae</taxon>
        <taxon>Bacteroides</taxon>
    </lineage>
</organism>
<dbReference type="PATRIC" id="fig|997874.3.peg.457"/>
<feature type="chain" id="PRO_5003720426" description="BT-3987-like N-terminal domain-containing protein" evidence="1">
    <location>
        <begin position="28"/>
        <end position="658"/>
    </location>
</feature>
<evidence type="ECO:0000313" key="4">
    <source>
        <dbReference type="Proteomes" id="UP000003741"/>
    </source>
</evidence>
<dbReference type="Proteomes" id="UP000003741">
    <property type="component" value="Unassembled WGS sequence"/>
</dbReference>
<dbReference type="HOGENOM" id="CLU_027259_0_0_10"/>